<dbReference type="InterPro" id="IPR013320">
    <property type="entry name" value="ConA-like_dom_sf"/>
</dbReference>
<accession>X1PM22</accession>
<comment type="caution">
    <text evidence="1">The sequence shown here is derived from an EMBL/GenBank/DDBJ whole genome shotgun (WGS) entry which is preliminary data.</text>
</comment>
<name>X1PM22_9ZZZZ</name>
<dbReference type="Pfam" id="PF13385">
    <property type="entry name" value="Laminin_G_3"/>
    <property type="match status" value="1"/>
</dbReference>
<organism evidence="1">
    <name type="scientific">marine sediment metagenome</name>
    <dbReference type="NCBI Taxonomy" id="412755"/>
    <lineage>
        <taxon>unclassified sequences</taxon>
        <taxon>metagenomes</taxon>
        <taxon>ecological metagenomes</taxon>
    </lineage>
</organism>
<feature type="non-terminal residue" evidence="1">
    <location>
        <position position="1"/>
    </location>
</feature>
<sequence>TNKALEFDIDEYVEVADSDGLSFGNGITDSPFSISLWVRKEIVGTVDFIGKFEAPLSFEYEIFATAANLAFTCDDASNGKWIGRLHEISLSQNVWYHIVGTYDGSGASSGFRIHLDGIRVDSENYESGGYVAMENTTGPFTIGGIANLGGCSVDNVMIFDRVLSDQEITNLYNSGKGTEATLYCSRNSPYSFSRNILR</sequence>
<reference evidence="1" key="1">
    <citation type="journal article" date="2014" name="Front. Microbiol.">
        <title>High frequency of phylogenetically diverse reductive dehalogenase-homologous genes in deep subseafloor sedimentary metagenomes.</title>
        <authorList>
            <person name="Kawai M."/>
            <person name="Futagami T."/>
            <person name="Toyoda A."/>
            <person name="Takaki Y."/>
            <person name="Nishi S."/>
            <person name="Hori S."/>
            <person name="Arai W."/>
            <person name="Tsubouchi T."/>
            <person name="Morono Y."/>
            <person name="Uchiyama I."/>
            <person name="Ito T."/>
            <person name="Fujiyama A."/>
            <person name="Inagaki F."/>
            <person name="Takami H."/>
        </authorList>
    </citation>
    <scope>NUCLEOTIDE SEQUENCE</scope>
    <source>
        <strain evidence="1">Expedition CK06-06</strain>
    </source>
</reference>
<evidence type="ECO:0008006" key="2">
    <source>
        <dbReference type="Google" id="ProtNLM"/>
    </source>
</evidence>
<protein>
    <recommendedName>
        <fullName evidence="2">LamG-like jellyroll fold domain-containing protein</fullName>
    </recommendedName>
</protein>
<dbReference type="SUPFAM" id="SSF49899">
    <property type="entry name" value="Concanavalin A-like lectins/glucanases"/>
    <property type="match status" value="1"/>
</dbReference>
<proteinExistence type="predicted"/>
<dbReference type="EMBL" id="BARV01026670">
    <property type="protein sequence ID" value="GAI43561.1"/>
    <property type="molecule type" value="Genomic_DNA"/>
</dbReference>
<dbReference type="Gene3D" id="2.60.120.200">
    <property type="match status" value="1"/>
</dbReference>
<dbReference type="AlphaFoldDB" id="X1PM22"/>
<evidence type="ECO:0000313" key="1">
    <source>
        <dbReference type="EMBL" id="GAI43561.1"/>
    </source>
</evidence>
<gene>
    <name evidence="1" type="ORF">S06H3_43051</name>
</gene>